<protein>
    <submittedName>
        <fullName evidence="1">Uncharacterized protein</fullName>
    </submittedName>
</protein>
<sequence>MQTPGPYCWVAAQATGSTQATESMQIPELRCCMSVQATVSAWANKWKQGPGSDWCVAVQATGSTQPTELIQGPGPERSVIAEIRATVSSCVIEGTQVMASAQVAGSIAEPGSMVDECEWAMRWSRTCGSRVDFV</sequence>
<keyword evidence="2" id="KW-1185">Reference proteome</keyword>
<evidence type="ECO:0000313" key="1">
    <source>
        <dbReference type="EMBL" id="KAH3846921.1"/>
    </source>
</evidence>
<name>A0A9D4KW04_DREPO</name>
<dbReference type="EMBL" id="JAIWYP010000003">
    <property type="protein sequence ID" value="KAH3846921.1"/>
    <property type="molecule type" value="Genomic_DNA"/>
</dbReference>
<proteinExistence type="predicted"/>
<evidence type="ECO:0000313" key="2">
    <source>
        <dbReference type="Proteomes" id="UP000828390"/>
    </source>
</evidence>
<gene>
    <name evidence="1" type="ORF">DPMN_089228</name>
</gene>
<dbReference type="AlphaFoldDB" id="A0A9D4KW04"/>
<comment type="caution">
    <text evidence="1">The sequence shown here is derived from an EMBL/GenBank/DDBJ whole genome shotgun (WGS) entry which is preliminary data.</text>
</comment>
<dbReference type="Proteomes" id="UP000828390">
    <property type="component" value="Unassembled WGS sequence"/>
</dbReference>
<reference evidence="1" key="2">
    <citation type="submission" date="2020-11" db="EMBL/GenBank/DDBJ databases">
        <authorList>
            <person name="McCartney M.A."/>
            <person name="Auch B."/>
            <person name="Kono T."/>
            <person name="Mallez S."/>
            <person name="Becker A."/>
            <person name="Gohl D.M."/>
            <person name="Silverstein K.A.T."/>
            <person name="Koren S."/>
            <person name="Bechman K.B."/>
            <person name="Herman A."/>
            <person name="Abrahante J.E."/>
            <person name="Garbe J."/>
        </authorList>
    </citation>
    <scope>NUCLEOTIDE SEQUENCE</scope>
    <source>
        <strain evidence="1">Duluth1</strain>
        <tissue evidence="1">Whole animal</tissue>
    </source>
</reference>
<organism evidence="1 2">
    <name type="scientific">Dreissena polymorpha</name>
    <name type="common">Zebra mussel</name>
    <name type="synonym">Mytilus polymorpha</name>
    <dbReference type="NCBI Taxonomy" id="45954"/>
    <lineage>
        <taxon>Eukaryota</taxon>
        <taxon>Metazoa</taxon>
        <taxon>Spiralia</taxon>
        <taxon>Lophotrochozoa</taxon>
        <taxon>Mollusca</taxon>
        <taxon>Bivalvia</taxon>
        <taxon>Autobranchia</taxon>
        <taxon>Heteroconchia</taxon>
        <taxon>Euheterodonta</taxon>
        <taxon>Imparidentia</taxon>
        <taxon>Neoheterodontei</taxon>
        <taxon>Myida</taxon>
        <taxon>Dreissenoidea</taxon>
        <taxon>Dreissenidae</taxon>
        <taxon>Dreissena</taxon>
    </lineage>
</organism>
<accession>A0A9D4KW04</accession>
<reference evidence="1" key="1">
    <citation type="journal article" date="2019" name="bioRxiv">
        <title>The Genome of the Zebra Mussel, Dreissena polymorpha: A Resource for Invasive Species Research.</title>
        <authorList>
            <person name="McCartney M.A."/>
            <person name="Auch B."/>
            <person name="Kono T."/>
            <person name="Mallez S."/>
            <person name="Zhang Y."/>
            <person name="Obille A."/>
            <person name="Becker A."/>
            <person name="Abrahante J.E."/>
            <person name="Garbe J."/>
            <person name="Badalamenti J.P."/>
            <person name="Herman A."/>
            <person name="Mangelson H."/>
            <person name="Liachko I."/>
            <person name="Sullivan S."/>
            <person name="Sone E.D."/>
            <person name="Koren S."/>
            <person name="Silverstein K.A.T."/>
            <person name="Beckman K.B."/>
            <person name="Gohl D.M."/>
        </authorList>
    </citation>
    <scope>NUCLEOTIDE SEQUENCE</scope>
    <source>
        <strain evidence="1">Duluth1</strain>
        <tissue evidence="1">Whole animal</tissue>
    </source>
</reference>